<reference evidence="2" key="1">
    <citation type="submission" date="2019-06" db="EMBL/GenBank/DDBJ databases">
        <authorList>
            <person name="Le Quere A."/>
            <person name="Colella S."/>
        </authorList>
    </citation>
    <scope>NUCLEOTIDE SEQUENCE</scope>
    <source>
        <strain evidence="2">EmedicaeMD41</strain>
    </source>
</reference>
<keyword evidence="2" id="KW-0418">Kinase</keyword>
<proteinExistence type="predicted"/>
<dbReference type="Gene3D" id="3.40.1190.20">
    <property type="match status" value="1"/>
</dbReference>
<evidence type="ECO:0000313" key="2">
    <source>
        <dbReference type="EMBL" id="VTZ63644.1"/>
    </source>
</evidence>
<dbReference type="InterPro" id="IPR011611">
    <property type="entry name" value="PfkB_dom"/>
</dbReference>
<name>A0A508X1K6_9HYPH</name>
<dbReference type="Pfam" id="PF00294">
    <property type="entry name" value="PfkB"/>
    <property type="match status" value="1"/>
</dbReference>
<dbReference type="SUPFAM" id="SSF53613">
    <property type="entry name" value="Ribokinase-like"/>
    <property type="match status" value="1"/>
</dbReference>
<protein>
    <submittedName>
        <fullName evidence="2">Carbohydrate kinase family protein</fullName>
    </submittedName>
</protein>
<organism evidence="2">
    <name type="scientific">Sinorhizobium medicae</name>
    <dbReference type="NCBI Taxonomy" id="110321"/>
    <lineage>
        <taxon>Bacteria</taxon>
        <taxon>Pseudomonadati</taxon>
        <taxon>Pseudomonadota</taxon>
        <taxon>Alphaproteobacteria</taxon>
        <taxon>Hyphomicrobiales</taxon>
        <taxon>Rhizobiaceae</taxon>
        <taxon>Sinorhizobium/Ensifer group</taxon>
        <taxon>Sinorhizobium</taxon>
    </lineage>
</organism>
<gene>
    <name evidence="2" type="ORF">EMEDMD4_510021</name>
</gene>
<feature type="domain" description="Carbohydrate kinase PfkB" evidence="1">
    <location>
        <begin position="13"/>
        <end position="50"/>
    </location>
</feature>
<dbReference type="GO" id="GO:0016301">
    <property type="term" value="F:kinase activity"/>
    <property type="evidence" value="ECO:0007669"/>
    <property type="project" value="UniProtKB-KW"/>
</dbReference>
<dbReference type="Proteomes" id="UP000507954">
    <property type="component" value="Unassembled WGS sequence"/>
</dbReference>
<dbReference type="AlphaFoldDB" id="A0A508X1K6"/>
<evidence type="ECO:0000259" key="1">
    <source>
        <dbReference type="Pfam" id="PF00294"/>
    </source>
</evidence>
<sequence>MVLLSVAIPEQENGADDAFAAGMLSGIHEGWSVEQSLRLAHATAAASLRSCLALADKWGSRDH</sequence>
<dbReference type="InterPro" id="IPR029056">
    <property type="entry name" value="Ribokinase-like"/>
</dbReference>
<dbReference type="RefSeq" id="WP_028053191.1">
    <property type="nucleotide sequence ID" value="NZ_ATYC01000008.1"/>
</dbReference>
<keyword evidence="2" id="KW-0808">Transferase</keyword>
<dbReference type="EMBL" id="CABFNB010000119">
    <property type="protein sequence ID" value="VTZ63644.1"/>
    <property type="molecule type" value="Genomic_DNA"/>
</dbReference>
<accession>A0A508X1K6</accession>